<dbReference type="STRING" id="55544.A0A4D9DPW8"/>
<evidence type="ECO:0000313" key="1">
    <source>
        <dbReference type="EMBL" id="TFJ97003.1"/>
    </source>
</evidence>
<dbReference type="Proteomes" id="UP000297703">
    <property type="component" value="Unassembled WGS sequence"/>
</dbReference>
<dbReference type="OrthoDB" id="422720at2759"/>
<dbReference type="InterPro" id="IPR051515">
    <property type="entry name" value="IRG"/>
</dbReference>
<dbReference type="EMBL" id="QXTE01000546">
    <property type="protein sequence ID" value="TFJ97003.1"/>
    <property type="molecule type" value="Genomic_DNA"/>
</dbReference>
<name>A0A4D9DPW8_9SAUR</name>
<sequence>MTSGGVAAIPGSRSKSLSLGFNVPILLKRMRDYSKSFGLEDDSLAKLAQHTGKSVNDLKTVLKTPPAKDLTVKYVWELLSQSPVLLTLKSMGALLSSSIGAKLQAMTETWMLVADFSEYCRKVLPVLCALTAGGISYSATSFALHRFLDAVAEVAQRVREVVLEEEGKKSI</sequence>
<keyword evidence="2" id="KW-1185">Reference proteome</keyword>
<accession>A0A4D9DPW8</accession>
<evidence type="ECO:0000313" key="2">
    <source>
        <dbReference type="Proteomes" id="UP000297703"/>
    </source>
</evidence>
<protein>
    <submittedName>
        <fullName evidence="1">Mrp family protein</fullName>
    </submittedName>
</protein>
<dbReference type="GO" id="GO:0003924">
    <property type="term" value="F:GTPase activity"/>
    <property type="evidence" value="ECO:0007669"/>
    <property type="project" value="TreeGrafter"/>
</dbReference>
<reference evidence="1 2" key="2">
    <citation type="submission" date="2019-04" db="EMBL/GenBank/DDBJ databases">
        <title>The genome sequence of big-headed turtle.</title>
        <authorList>
            <person name="Gong S."/>
        </authorList>
    </citation>
    <scope>NUCLEOTIDE SEQUENCE [LARGE SCALE GENOMIC DNA]</scope>
    <source>
        <strain evidence="1">DO16091913</strain>
        <tissue evidence="1">Muscle</tissue>
    </source>
</reference>
<proteinExistence type="predicted"/>
<organism evidence="1 2">
    <name type="scientific">Platysternon megacephalum</name>
    <name type="common">big-headed turtle</name>
    <dbReference type="NCBI Taxonomy" id="55544"/>
    <lineage>
        <taxon>Eukaryota</taxon>
        <taxon>Metazoa</taxon>
        <taxon>Chordata</taxon>
        <taxon>Craniata</taxon>
        <taxon>Vertebrata</taxon>
        <taxon>Euteleostomi</taxon>
        <taxon>Archelosauria</taxon>
        <taxon>Testudinata</taxon>
        <taxon>Testudines</taxon>
        <taxon>Cryptodira</taxon>
        <taxon>Durocryptodira</taxon>
        <taxon>Testudinoidea</taxon>
        <taxon>Platysternidae</taxon>
        <taxon>Platysternon</taxon>
    </lineage>
</organism>
<dbReference type="PANTHER" id="PTHR32341">
    <property type="entry name" value="INTERFERON-INDUCIBLE GTPASE"/>
    <property type="match status" value="1"/>
</dbReference>
<gene>
    <name evidence="1" type="ORF">DR999_PMT21180</name>
</gene>
<dbReference type="PANTHER" id="PTHR32341:SF17">
    <property type="entry name" value="IRG-TYPE G DOMAIN-CONTAINING PROTEIN"/>
    <property type="match status" value="1"/>
</dbReference>
<dbReference type="AlphaFoldDB" id="A0A4D9DPW8"/>
<comment type="caution">
    <text evidence="1">The sequence shown here is derived from an EMBL/GenBank/DDBJ whole genome shotgun (WGS) entry which is preliminary data.</text>
</comment>
<reference evidence="1 2" key="1">
    <citation type="submission" date="2019-04" db="EMBL/GenBank/DDBJ databases">
        <title>Draft genome of the big-headed turtle Platysternon megacephalum.</title>
        <authorList>
            <person name="Gong S."/>
        </authorList>
    </citation>
    <scope>NUCLEOTIDE SEQUENCE [LARGE SCALE GENOMIC DNA]</scope>
    <source>
        <strain evidence="1">DO16091913</strain>
        <tissue evidence="1">Muscle</tissue>
    </source>
</reference>